<evidence type="ECO:0000313" key="3">
    <source>
        <dbReference type="Proteomes" id="UP000789759"/>
    </source>
</evidence>
<proteinExistence type="predicted"/>
<dbReference type="AlphaFoldDB" id="A0A9N9NWH7"/>
<evidence type="ECO:0000313" key="2">
    <source>
        <dbReference type="EMBL" id="CAG8766940.1"/>
    </source>
</evidence>
<name>A0A9N9NWH7_9GLOM</name>
<dbReference type="Proteomes" id="UP000789759">
    <property type="component" value="Unassembled WGS sequence"/>
</dbReference>
<protein>
    <submittedName>
        <fullName evidence="2">24292_t:CDS:1</fullName>
    </submittedName>
</protein>
<dbReference type="EMBL" id="CAJVQA010021028">
    <property type="protein sequence ID" value="CAG8766940.1"/>
    <property type="molecule type" value="Genomic_DNA"/>
</dbReference>
<accession>A0A9N9NWH7</accession>
<keyword evidence="3" id="KW-1185">Reference proteome</keyword>
<feature type="region of interest" description="Disordered" evidence="1">
    <location>
        <begin position="127"/>
        <end position="197"/>
    </location>
</feature>
<evidence type="ECO:0000256" key="1">
    <source>
        <dbReference type="SAM" id="MobiDB-lite"/>
    </source>
</evidence>
<gene>
    <name evidence="2" type="ORF">CPELLU_LOCUS15636</name>
</gene>
<feature type="non-terminal residue" evidence="2">
    <location>
        <position position="232"/>
    </location>
</feature>
<sequence>GIHFIKNYRKNDQEGIDGNSDALIILVLSNMDGKNACRSLMKDICIAVRIDINGHNIVNHSGCSTPITFLFQKKPSNQQREDALSLLINNIGLVTLNNSEMNLCSISSSLKDSSKINFLSHSRQSYSEPSHPELMHSGLSCSGPSELSHSEKLEPSHLGTSEPSPKYDGLDVPECDNSDISKYDGPDGPEQDGSKYISSGYGGSKYDCLECDWKFIFDESFKGNRNKAKTKD</sequence>
<comment type="caution">
    <text evidence="2">The sequence shown here is derived from an EMBL/GenBank/DDBJ whole genome shotgun (WGS) entry which is preliminary data.</text>
</comment>
<reference evidence="2" key="1">
    <citation type="submission" date="2021-06" db="EMBL/GenBank/DDBJ databases">
        <authorList>
            <person name="Kallberg Y."/>
            <person name="Tangrot J."/>
            <person name="Rosling A."/>
        </authorList>
    </citation>
    <scope>NUCLEOTIDE SEQUENCE</scope>
    <source>
        <strain evidence="2">FL966</strain>
    </source>
</reference>
<organism evidence="2 3">
    <name type="scientific">Cetraspora pellucida</name>
    <dbReference type="NCBI Taxonomy" id="1433469"/>
    <lineage>
        <taxon>Eukaryota</taxon>
        <taxon>Fungi</taxon>
        <taxon>Fungi incertae sedis</taxon>
        <taxon>Mucoromycota</taxon>
        <taxon>Glomeromycotina</taxon>
        <taxon>Glomeromycetes</taxon>
        <taxon>Diversisporales</taxon>
        <taxon>Gigasporaceae</taxon>
        <taxon>Cetraspora</taxon>
    </lineage>
</organism>